<accession>A0ABY7M7F2</accession>
<feature type="compositionally biased region" description="Basic and acidic residues" evidence="1">
    <location>
        <begin position="21"/>
        <end position="32"/>
    </location>
</feature>
<evidence type="ECO:0000313" key="2">
    <source>
        <dbReference type="EMBL" id="WBL36470.1"/>
    </source>
</evidence>
<feature type="region of interest" description="Disordered" evidence="1">
    <location>
        <begin position="1"/>
        <end position="36"/>
    </location>
</feature>
<sequence>MSSADTPSAARAVTASSPDGDAGHEDGRHADADGDGLAVLAAGPAAVGEAVVVGDAGDFREDVGAVADEHDVLEGRGDPAVLDEVGLGDGEDEIAVGDIDLAAGVGDGVDAAVDGADDVLRGVLAGEHEGIGHAGHDVVLEGLAAAGAGRRDAEVAGGDFVLEVGAQDTVFDEDVAAGGVAFVIDVDGAAGGGDGAVIDDGDEGARDGLADAAGVVARALAVEVGFEAVADGFVEEDAAVAGGEDDGEGAGGGLRGVLLEDGLAGGFARELLGGRDAVEVFDAHAAAAALPGDLPAFAALGEGGDVEADEGLDVADDLAVAAGDEDVLQLVADGGIEAGDGGVEGPGGAVGAFEEGDLGGGRLGGKGMVDVVVRRAGEEGVASMGGAVRSPAEMRAAVSAARRMASNSNDSV</sequence>
<protein>
    <submittedName>
        <fullName evidence="2">Uncharacterized protein</fullName>
    </submittedName>
</protein>
<keyword evidence="3" id="KW-1185">Reference proteome</keyword>
<dbReference type="EMBL" id="CP115149">
    <property type="protein sequence ID" value="WBL36470.1"/>
    <property type="molecule type" value="Genomic_DNA"/>
</dbReference>
<organism evidence="2 3">
    <name type="scientific">Tepidiforma flava</name>
    <dbReference type="NCBI Taxonomy" id="3004094"/>
    <lineage>
        <taxon>Bacteria</taxon>
        <taxon>Bacillati</taxon>
        <taxon>Chloroflexota</taxon>
        <taxon>Tepidiformia</taxon>
        <taxon>Tepidiformales</taxon>
        <taxon>Tepidiformaceae</taxon>
        <taxon>Tepidiforma</taxon>
    </lineage>
</organism>
<evidence type="ECO:0000313" key="3">
    <source>
        <dbReference type="Proteomes" id="UP001212803"/>
    </source>
</evidence>
<reference evidence="2 3" key="1">
    <citation type="journal article" date="2023" name="ISME J.">
        <title>Thermophilic Dehalococcoidia with unusual traits shed light on an unexpected past.</title>
        <authorList>
            <person name="Palmer M."/>
            <person name="Covington J.K."/>
            <person name="Zhou E.M."/>
            <person name="Thomas S.C."/>
            <person name="Habib N."/>
            <person name="Seymour C.O."/>
            <person name="Lai D."/>
            <person name="Johnston J."/>
            <person name="Hashimi A."/>
            <person name="Jiao J.Y."/>
            <person name="Muok A.R."/>
            <person name="Liu L."/>
            <person name="Xian W.D."/>
            <person name="Zhi X.Y."/>
            <person name="Li M.M."/>
            <person name="Silva L.P."/>
            <person name="Bowen B.P."/>
            <person name="Louie K."/>
            <person name="Briegel A."/>
            <person name="Pett-Ridge J."/>
            <person name="Weber P.K."/>
            <person name="Tocheva E.I."/>
            <person name="Woyke T."/>
            <person name="Northen T.R."/>
            <person name="Mayali X."/>
            <person name="Li W.J."/>
            <person name="Hedlund B.P."/>
        </authorList>
    </citation>
    <scope>NUCLEOTIDE SEQUENCE [LARGE SCALE GENOMIC DNA]</scope>
    <source>
        <strain evidence="2 3">YIM 72310</strain>
    </source>
</reference>
<dbReference type="Proteomes" id="UP001212803">
    <property type="component" value="Chromosome"/>
</dbReference>
<proteinExistence type="predicted"/>
<gene>
    <name evidence="2" type="ORF">O0235_02565</name>
</gene>
<name>A0ABY7M7F2_9CHLR</name>
<evidence type="ECO:0000256" key="1">
    <source>
        <dbReference type="SAM" id="MobiDB-lite"/>
    </source>
</evidence>